<feature type="domain" description="Large ribosomal subunit protein uL30 N-terminal eukaryotes" evidence="1">
    <location>
        <begin position="15"/>
        <end position="77"/>
    </location>
</feature>
<dbReference type="PANTHER" id="PTHR11524:SF36">
    <property type="entry name" value="LARGE RIBOSOMAL SUBUNIT PROTEIN UL30Z"/>
    <property type="match status" value="1"/>
</dbReference>
<dbReference type="Proteomes" id="UP000541444">
    <property type="component" value="Unassembled WGS sequence"/>
</dbReference>
<dbReference type="GO" id="GO:0022625">
    <property type="term" value="C:cytosolic large ribosomal subunit"/>
    <property type="evidence" value="ECO:0007669"/>
    <property type="project" value="TreeGrafter"/>
</dbReference>
<name>A0A7J7NYX3_9MAGN</name>
<dbReference type="InterPro" id="IPR012988">
    <property type="entry name" value="Ribosomal_uL30_N_euk"/>
</dbReference>
<evidence type="ECO:0000259" key="1">
    <source>
        <dbReference type="Pfam" id="PF08079"/>
    </source>
</evidence>
<dbReference type="EMBL" id="JACGCM010000445">
    <property type="protein sequence ID" value="KAF6172134.1"/>
    <property type="molecule type" value="Genomic_DNA"/>
</dbReference>
<protein>
    <recommendedName>
        <fullName evidence="1">Large ribosomal subunit protein uL30 N-terminal eukaryotes domain-containing protein</fullName>
    </recommendedName>
</protein>
<dbReference type="AlphaFoldDB" id="A0A7J7NYX3"/>
<comment type="caution">
    <text evidence="2">The sequence shown here is derived from an EMBL/GenBank/DDBJ whole genome shotgun (WGS) entry which is preliminary data.</text>
</comment>
<dbReference type="GO" id="GO:0000463">
    <property type="term" value="P:maturation of LSU-rRNA from tricistronic rRNA transcript (SSU-rRNA, 5.8S rRNA, LSU-rRNA)"/>
    <property type="evidence" value="ECO:0007669"/>
    <property type="project" value="TreeGrafter"/>
</dbReference>
<evidence type="ECO:0000313" key="2">
    <source>
        <dbReference type="EMBL" id="KAF6172134.1"/>
    </source>
</evidence>
<dbReference type="Pfam" id="PF08079">
    <property type="entry name" value="Ribosomal_L30_N"/>
    <property type="match status" value="1"/>
</dbReference>
<dbReference type="OrthoDB" id="28644at2759"/>
<dbReference type="InterPro" id="IPR039699">
    <property type="entry name" value="Ribosomal_uL30"/>
</dbReference>
<organism evidence="2 3">
    <name type="scientific">Kingdonia uniflora</name>
    <dbReference type="NCBI Taxonomy" id="39325"/>
    <lineage>
        <taxon>Eukaryota</taxon>
        <taxon>Viridiplantae</taxon>
        <taxon>Streptophyta</taxon>
        <taxon>Embryophyta</taxon>
        <taxon>Tracheophyta</taxon>
        <taxon>Spermatophyta</taxon>
        <taxon>Magnoliopsida</taxon>
        <taxon>Ranunculales</taxon>
        <taxon>Circaeasteraceae</taxon>
        <taxon>Kingdonia</taxon>
    </lineage>
</organism>
<sequence>MASMDVEESKPIPYVKEVVLKKCKKNEEWAIRRREQMEQLSKDNKKLVFKRAKDFIKEYRRKELDLVNMKHMRKLGKTTYFTPESNVHFIIRLCGKNYMHPKAKKILMLKKILERERNHHFREGGESERGDVEGERQT</sequence>
<proteinExistence type="predicted"/>
<keyword evidence="3" id="KW-1185">Reference proteome</keyword>
<dbReference type="GO" id="GO:0003735">
    <property type="term" value="F:structural constituent of ribosome"/>
    <property type="evidence" value="ECO:0007669"/>
    <property type="project" value="TreeGrafter"/>
</dbReference>
<accession>A0A7J7NYX3</accession>
<reference evidence="2 3" key="1">
    <citation type="journal article" date="2020" name="IScience">
        <title>Genome Sequencing of the Endangered Kingdonia uniflora (Circaeasteraceae, Ranunculales) Reveals Potential Mechanisms of Evolutionary Specialization.</title>
        <authorList>
            <person name="Sun Y."/>
            <person name="Deng T."/>
            <person name="Zhang A."/>
            <person name="Moore M.J."/>
            <person name="Landis J.B."/>
            <person name="Lin N."/>
            <person name="Zhang H."/>
            <person name="Zhang X."/>
            <person name="Huang J."/>
            <person name="Zhang X."/>
            <person name="Sun H."/>
            <person name="Wang H."/>
        </authorList>
    </citation>
    <scope>NUCLEOTIDE SEQUENCE [LARGE SCALE GENOMIC DNA]</scope>
    <source>
        <strain evidence="2">TB1705</strain>
        <tissue evidence="2">Leaf</tissue>
    </source>
</reference>
<dbReference type="GO" id="GO:0003723">
    <property type="term" value="F:RNA binding"/>
    <property type="evidence" value="ECO:0007669"/>
    <property type="project" value="TreeGrafter"/>
</dbReference>
<evidence type="ECO:0000313" key="3">
    <source>
        <dbReference type="Proteomes" id="UP000541444"/>
    </source>
</evidence>
<dbReference type="PANTHER" id="PTHR11524">
    <property type="entry name" value="60S RIBOSOMAL PROTEIN L7"/>
    <property type="match status" value="1"/>
</dbReference>
<gene>
    <name evidence="2" type="ORF">GIB67_029552</name>
</gene>